<protein>
    <recommendedName>
        <fullName evidence="6">subtilisin</fullName>
        <ecNumber evidence="6">3.4.21.62</ecNumber>
    </recommendedName>
</protein>
<evidence type="ECO:0000256" key="2">
    <source>
        <dbReference type="ARBA" id="ARBA00022670"/>
    </source>
</evidence>
<comment type="similarity">
    <text evidence="1 7 8">Belongs to the peptidase S8 family.</text>
</comment>
<dbReference type="PROSITE" id="PS51892">
    <property type="entry name" value="SUBTILASE"/>
    <property type="match status" value="1"/>
</dbReference>
<dbReference type="GeneID" id="7203766"/>
<dbReference type="HOGENOM" id="CLU_011263_1_7_1"/>
<keyword evidence="3 7" id="KW-0378">Hydrolase</keyword>
<reference evidence="12" key="2">
    <citation type="submission" date="2008-08" db="EMBL/GenBank/DDBJ databases">
        <authorList>
            <consortium name="Diatom Consortium"/>
            <person name="Grigoriev I."/>
            <person name="Grimwood J."/>
            <person name="Kuo A."/>
            <person name="Otillar R.P."/>
            <person name="Salamov A."/>
            <person name="Detter J.C."/>
            <person name="Lindquist E."/>
            <person name="Shapiro H."/>
            <person name="Lucas S."/>
            <person name="Glavina del Rio T."/>
            <person name="Pitluck S."/>
            <person name="Rokhsar D."/>
            <person name="Bowler C."/>
        </authorList>
    </citation>
    <scope>GENOME REANNOTATION</scope>
    <source>
        <strain evidence="12">CCAP 1055/1</strain>
    </source>
</reference>
<dbReference type="SUPFAM" id="SSF52743">
    <property type="entry name" value="Subtilisin-like"/>
    <property type="match status" value="1"/>
</dbReference>
<sequence length="380" mass="41415">MKILRQVVLISLVLPSISATLGPHPKLIRAEGDKTITGQYIIELDPTIPDSRSFATKVLKRAFQNNLIETYDYAFKGFSVKDIPDTLLNLMLNMKDVLSISEDTVVEANAIQRNPTWGLDITDGQDDNRYNYTYTGRGVDVYILDTGIYANHPELEGRVKSCVSYTGEACGSDLYGHGTHVAGIVGSKTYGVAKKVSLHDVKVLDQYGGGTWSGVIAGVDYVAKIKKRNPRRKIIINMSLGGFRNRPMNKAVRAAARAKVVVVVSAGNYDDNACNYSPSSASGALVVGSFDEFNYRSWFSNWGSCVDIFAPGSDVLSLDSNGGTVTYSGTSMASPHVAGVAALYLQAGRKIRSVVTDAMRKQLFDVKGSTNRRLSTYRLH</sequence>
<evidence type="ECO:0000313" key="12">
    <source>
        <dbReference type="Proteomes" id="UP000000759"/>
    </source>
</evidence>
<evidence type="ECO:0000259" key="10">
    <source>
        <dbReference type="Pfam" id="PF00082"/>
    </source>
</evidence>
<dbReference type="InterPro" id="IPR036852">
    <property type="entry name" value="Peptidase_S8/S53_dom_sf"/>
</dbReference>
<dbReference type="CDD" id="cd04077">
    <property type="entry name" value="Peptidases_S8_PCSK9_ProteinaseK_like"/>
    <property type="match status" value="1"/>
</dbReference>
<feature type="active site" description="Charge relay system" evidence="7">
    <location>
        <position position="331"/>
    </location>
</feature>
<dbReference type="FunFam" id="3.40.50.200:FF:000014">
    <property type="entry name" value="Proteinase K"/>
    <property type="match status" value="1"/>
</dbReference>
<dbReference type="Proteomes" id="UP000000759">
    <property type="component" value="Chromosome 17"/>
</dbReference>
<dbReference type="PANTHER" id="PTHR43806">
    <property type="entry name" value="PEPTIDASE S8"/>
    <property type="match status" value="1"/>
</dbReference>
<keyword evidence="2 7" id="KW-0645">Protease</keyword>
<dbReference type="InterPro" id="IPR015500">
    <property type="entry name" value="Peptidase_S8_subtilisin-rel"/>
</dbReference>
<comment type="catalytic activity">
    <reaction evidence="5">
        <text>Hydrolysis of proteins with broad specificity for peptide bonds, and a preference for a large uncharged residue in P1. Hydrolyzes peptide amides.</text>
        <dbReference type="EC" id="3.4.21.62"/>
    </reaction>
</comment>
<dbReference type="eggNOG" id="KOG1153">
    <property type="taxonomic scope" value="Eukaryota"/>
</dbReference>
<dbReference type="STRING" id="556484.B7G7A9"/>
<dbReference type="GO" id="GO:0005615">
    <property type="term" value="C:extracellular space"/>
    <property type="evidence" value="ECO:0007669"/>
    <property type="project" value="TreeGrafter"/>
</dbReference>
<feature type="domain" description="Peptidase S8/S53" evidence="10">
    <location>
        <begin position="136"/>
        <end position="350"/>
    </location>
</feature>
<proteinExistence type="inferred from homology"/>
<evidence type="ECO:0000256" key="6">
    <source>
        <dbReference type="ARBA" id="ARBA00023619"/>
    </source>
</evidence>
<dbReference type="InParanoid" id="B7G7A9"/>
<dbReference type="PROSITE" id="PS00138">
    <property type="entry name" value="SUBTILASE_SER"/>
    <property type="match status" value="1"/>
</dbReference>
<dbReference type="EMBL" id="CM000619">
    <property type="protein sequence ID" value="EEC45734.1"/>
    <property type="molecule type" value="Genomic_DNA"/>
</dbReference>
<dbReference type="InterPro" id="IPR023827">
    <property type="entry name" value="Peptidase_S8_Asp-AS"/>
</dbReference>
<evidence type="ECO:0000256" key="4">
    <source>
        <dbReference type="ARBA" id="ARBA00022825"/>
    </source>
</evidence>
<dbReference type="InterPro" id="IPR022398">
    <property type="entry name" value="Peptidase_S8_His-AS"/>
</dbReference>
<gene>
    <name evidence="11" type="ORF">PHATRDRAFT_48484</name>
</gene>
<evidence type="ECO:0000256" key="1">
    <source>
        <dbReference type="ARBA" id="ARBA00011073"/>
    </source>
</evidence>
<dbReference type="PROSITE" id="PS00137">
    <property type="entry name" value="SUBTILASE_HIS"/>
    <property type="match status" value="1"/>
</dbReference>
<feature type="chain" id="PRO_5002855864" description="subtilisin" evidence="9">
    <location>
        <begin position="20"/>
        <end position="380"/>
    </location>
</feature>
<feature type="active site" description="Charge relay system" evidence="7">
    <location>
        <position position="177"/>
    </location>
</feature>
<dbReference type="Gene3D" id="3.40.50.200">
    <property type="entry name" value="Peptidase S8/S53 domain"/>
    <property type="match status" value="1"/>
</dbReference>
<name>B7G7A9_PHATC</name>
<dbReference type="OrthoDB" id="47834at2759"/>
<dbReference type="GO" id="GO:0006508">
    <property type="term" value="P:proteolysis"/>
    <property type="evidence" value="ECO:0007669"/>
    <property type="project" value="UniProtKB-KW"/>
</dbReference>
<dbReference type="PANTHER" id="PTHR43806:SF11">
    <property type="entry name" value="CEREVISIN-RELATED"/>
    <property type="match status" value="1"/>
</dbReference>
<evidence type="ECO:0000313" key="11">
    <source>
        <dbReference type="EMBL" id="EEC45734.1"/>
    </source>
</evidence>
<dbReference type="EC" id="3.4.21.62" evidence="6"/>
<dbReference type="KEGG" id="pti:PHATRDRAFT_48484"/>
<dbReference type="InterPro" id="IPR000209">
    <property type="entry name" value="Peptidase_S8/S53_dom"/>
</dbReference>
<feature type="active site" description="Charge relay system" evidence="7">
    <location>
        <position position="145"/>
    </location>
</feature>
<evidence type="ECO:0000256" key="7">
    <source>
        <dbReference type="PROSITE-ProRule" id="PRU01240"/>
    </source>
</evidence>
<keyword evidence="9" id="KW-0732">Signal</keyword>
<dbReference type="InterPro" id="IPR034193">
    <property type="entry name" value="PCSK9_ProteinaseK-like"/>
</dbReference>
<dbReference type="PRINTS" id="PR00723">
    <property type="entry name" value="SUBTILISIN"/>
</dbReference>
<dbReference type="RefSeq" id="XP_002182998.1">
    <property type="nucleotide sequence ID" value="XM_002182962.1"/>
</dbReference>
<dbReference type="InterPro" id="IPR050131">
    <property type="entry name" value="Peptidase_S8_subtilisin-like"/>
</dbReference>
<dbReference type="SUPFAM" id="SSF54897">
    <property type="entry name" value="Protease propeptides/inhibitors"/>
    <property type="match status" value="1"/>
</dbReference>
<organism evidence="11 12">
    <name type="scientific">Phaeodactylum tricornutum (strain CCAP 1055/1)</name>
    <dbReference type="NCBI Taxonomy" id="556484"/>
    <lineage>
        <taxon>Eukaryota</taxon>
        <taxon>Sar</taxon>
        <taxon>Stramenopiles</taxon>
        <taxon>Ochrophyta</taxon>
        <taxon>Bacillariophyta</taxon>
        <taxon>Bacillariophyceae</taxon>
        <taxon>Bacillariophycidae</taxon>
        <taxon>Naviculales</taxon>
        <taxon>Phaeodactylaceae</taxon>
        <taxon>Phaeodactylum</taxon>
    </lineage>
</organism>
<reference evidence="11 12" key="1">
    <citation type="journal article" date="2008" name="Nature">
        <title>The Phaeodactylum genome reveals the evolutionary history of diatom genomes.</title>
        <authorList>
            <person name="Bowler C."/>
            <person name="Allen A.E."/>
            <person name="Badger J.H."/>
            <person name="Grimwood J."/>
            <person name="Jabbari K."/>
            <person name="Kuo A."/>
            <person name="Maheswari U."/>
            <person name="Martens C."/>
            <person name="Maumus F."/>
            <person name="Otillar R.P."/>
            <person name="Rayko E."/>
            <person name="Salamov A."/>
            <person name="Vandepoele K."/>
            <person name="Beszteri B."/>
            <person name="Gruber A."/>
            <person name="Heijde M."/>
            <person name="Katinka M."/>
            <person name="Mock T."/>
            <person name="Valentin K."/>
            <person name="Verret F."/>
            <person name="Berges J.A."/>
            <person name="Brownlee C."/>
            <person name="Cadoret J.P."/>
            <person name="Chiovitti A."/>
            <person name="Choi C.J."/>
            <person name="Coesel S."/>
            <person name="De Martino A."/>
            <person name="Detter J.C."/>
            <person name="Durkin C."/>
            <person name="Falciatore A."/>
            <person name="Fournet J."/>
            <person name="Haruta M."/>
            <person name="Huysman M.J."/>
            <person name="Jenkins B.D."/>
            <person name="Jiroutova K."/>
            <person name="Jorgensen R.E."/>
            <person name="Joubert Y."/>
            <person name="Kaplan A."/>
            <person name="Kroger N."/>
            <person name="Kroth P.G."/>
            <person name="La Roche J."/>
            <person name="Lindquist E."/>
            <person name="Lommer M."/>
            <person name="Martin-Jezequel V."/>
            <person name="Lopez P.J."/>
            <person name="Lucas S."/>
            <person name="Mangogna M."/>
            <person name="McGinnis K."/>
            <person name="Medlin L.K."/>
            <person name="Montsant A."/>
            <person name="Oudot-Le Secq M.P."/>
            <person name="Napoli C."/>
            <person name="Obornik M."/>
            <person name="Parker M.S."/>
            <person name="Petit J.L."/>
            <person name="Porcel B.M."/>
            <person name="Poulsen N."/>
            <person name="Robison M."/>
            <person name="Rychlewski L."/>
            <person name="Rynearson T.A."/>
            <person name="Schmutz J."/>
            <person name="Shapiro H."/>
            <person name="Siaut M."/>
            <person name="Stanley M."/>
            <person name="Sussman M.R."/>
            <person name="Taylor A.R."/>
            <person name="Vardi A."/>
            <person name="von Dassow P."/>
            <person name="Vyverman W."/>
            <person name="Willis A."/>
            <person name="Wyrwicz L.S."/>
            <person name="Rokhsar D.S."/>
            <person name="Weissenbach J."/>
            <person name="Armbrust E.V."/>
            <person name="Green B.R."/>
            <person name="Van de Peer Y."/>
            <person name="Grigoriev I.V."/>
        </authorList>
    </citation>
    <scope>NUCLEOTIDE SEQUENCE [LARGE SCALE GENOMIC DNA]</scope>
    <source>
        <strain evidence="11 12">CCAP 1055/1</strain>
    </source>
</reference>
<feature type="signal peptide" evidence="9">
    <location>
        <begin position="1"/>
        <end position="19"/>
    </location>
</feature>
<dbReference type="PROSITE" id="PS00136">
    <property type="entry name" value="SUBTILASE_ASP"/>
    <property type="match status" value="1"/>
</dbReference>
<keyword evidence="12" id="KW-1185">Reference proteome</keyword>
<evidence type="ECO:0000256" key="8">
    <source>
        <dbReference type="RuleBase" id="RU003355"/>
    </source>
</evidence>
<evidence type="ECO:0000256" key="3">
    <source>
        <dbReference type="ARBA" id="ARBA00022801"/>
    </source>
</evidence>
<dbReference type="MEROPS" id="S08.050"/>
<dbReference type="InterPro" id="IPR023828">
    <property type="entry name" value="Peptidase_S8_Ser-AS"/>
</dbReference>
<keyword evidence="4 7" id="KW-0720">Serine protease</keyword>
<dbReference type="GO" id="GO:0004252">
    <property type="term" value="F:serine-type endopeptidase activity"/>
    <property type="evidence" value="ECO:0007669"/>
    <property type="project" value="UniProtKB-UniRule"/>
</dbReference>
<accession>B7G7A9</accession>
<dbReference type="AlphaFoldDB" id="B7G7A9"/>
<dbReference type="PaxDb" id="2850-Phatr48484"/>
<dbReference type="Pfam" id="PF00082">
    <property type="entry name" value="Peptidase_S8"/>
    <property type="match status" value="1"/>
</dbReference>
<evidence type="ECO:0000256" key="9">
    <source>
        <dbReference type="SAM" id="SignalP"/>
    </source>
</evidence>
<evidence type="ECO:0000256" key="5">
    <source>
        <dbReference type="ARBA" id="ARBA00023529"/>
    </source>
</evidence>